<sequence>MSLSDKLKILKISLEESADAAAKKSQDFIEYSDLSLSASSLKKKIEDIYTKIGEKIYKDFKDGEPDILNLKVIFEYCDEIKELEKELSKINKKILKLKNKKECKQCGNLIDKKACFCDKCGSKQ</sequence>
<dbReference type="EMBL" id="LWAE01000001">
    <property type="protein sequence ID" value="KZL94123.1"/>
    <property type="molecule type" value="Genomic_DNA"/>
</dbReference>
<evidence type="ECO:0000256" key="1">
    <source>
        <dbReference type="SAM" id="Coils"/>
    </source>
</evidence>
<protein>
    <recommendedName>
        <fullName evidence="4">Zinc-ribbon domain-containing protein</fullName>
    </recommendedName>
</protein>
<name>A0A162UNT8_9CLOT</name>
<organism evidence="2 3">
    <name type="scientific">Clostridium magnum DSM 2767</name>
    <dbReference type="NCBI Taxonomy" id="1121326"/>
    <lineage>
        <taxon>Bacteria</taxon>
        <taxon>Bacillati</taxon>
        <taxon>Bacillota</taxon>
        <taxon>Clostridia</taxon>
        <taxon>Eubacteriales</taxon>
        <taxon>Clostridiaceae</taxon>
        <taxon>Clostridium</taxon>
    </lineage>
</organism>
<proteinExistence type="predicted"/>
<dbReference type="PATRIC" id="fig|1121326.3.peg.1142"/>
<feature type="coiled-coil region" evidence="1">
    <location>
        <begin position="73"/>
        <end position="100"/>
    </location>
</feature>
<evidence type="ECO:0000313" key="3">
    <source>
        <dbReference type="Proteomes" id="UP000076603"/>
    </source>
</evidence>
<evidence type="ECO:0000313" key="2">
    <source>
        <dbReference type="EMBL" id="KZL94123.1"/>
    </source>
</evidence>
<dbReference type="OrthoDB" id="1935429at2"/>
<evidence type="ECO:0008006" key="4">
    <source>
        <dbReference type="Google" id="ProtNLM"/>
    </source>
</evidence>
<dbReference type="RefSeq" id="WP_066619102.1">
    <property type="nucleotide sequence ID" value="NZ_FQXL01000009.1"/>
</dbReference>
<dbReference type="STRING" id="1121326.CLMAG_11760"/>
<reference evidence="2 3" key="1">
    <citation type="submission" date="2016-04" db="EMBL/GenBank/DDBJ databases">
        <title>Genome sequence of Clostridium magnum DSM 2767.</title>
        <authorList>
            <person name="Poehlein A."/>
            <person name="Uhlig R."/>
            <person name="Fischer R."/>
            <person name="Bahl H."/>
            <person name="Daniel R."/>
        </authorList>
    </citation>
    <scope>NUCLEOTIDE SEQUENCE [LARGE SCALE GENOMIC DNA]</scope>
    <source>
        <strain evidence="2 3">DSM 2767</strain>
    </source>
</reference>
<comment type="caution">
    <text evidence="2">The sequence shown here is derived from an EMBL/GenBank/DDBJ whole genome shotgun (WGS) entry which is preliminary data.</text>
</comment>
<dbReference type="Proteomes" id="UP000076603">
    <property type="component" value="Unassembled WGS sequence"/>
</dbReference>
<keyword evidence="1" id="KW-0175">Coiled coil</keyword>
<dbReference type="AlphaFoldDB" id="A0A162UNT8"/>
<keyword evidence="3" id="KW-1185">Reference proteome</keyword>
<gene>
    <name evidence="2" type="ORF">CLMAG_11760</name>
</gene>
<accession>A0A162UNT8</accession>